<dbReference type="InterPro" id="IPR013424">
    <property type="entry name" value="Ice-binding_C"/>
</dbReference>
<evidence type="ECO:0000313" key="4">
    <source>
        <dbReference type="Proteomes" id="UP001597128"/>
    </source>
</evidence>
<dbReference type="EMBL" id="JBHTKB010000001">
    <property type="protein sequence ID" value="MFD0913255.1"/>
    <property type="molecule type" value="Genomic_DNA"/>
</dbReference>
<sequence>MKKLLAAALLLASTSVFATTSTFSGYDKPGTGNANTTKISISYHDTSFFNLSGEVDPSSWVTWIQDKNSGLYLEGSLFSDKGDTYTWSPVASLSDVDPTVWKFNFSNLAAGNYTLQFNLAGGGNYTGSYTVSAVTSAVPEPETYGMMLFGLGLMGTIALRRQKNR</sequence>
<feature type="domain" description="Ice-binding protein C-terminal" evidence="2">
    <location>
        <begin position="137"/>
        <end position="161"/>
    </location>
</feature>
<keyword evidence="4" id="KW-1185">Reference proteome</keyword>
<evidence type="ECO:0000259" key="2">
    <source>
        <dbReference type="Pfam" id="PF07589"/>
    </source>
</evidence>
<evidence type="ECO:0000256" key="1">
    <source>
        <dbReference type="SAM" id="SignalP"/>
    </source>
</evidence>
<dbReference type="Proteomes" id="UP001597128">
    <property type="component" value="Unassembled WGS sequence"/>
</dbReference>
<feature type="signal peptide" evidence="1">
    <location>
        <begin position="1"/>
        <end position="18"/>
    </location>
</feature>
<keyword evidence="1" id="KW-0732">Signal</keyword>
<evidence type="ECO:0000313" key="3">
    <source>
        <dbReference type="EMBL" id="MFD0913255.1"/>
    </source>
</evidence>
<organism evidence="3 4">
    <name type="scientific">Methylophilus luteus</name>
    <dbReference type="NCBI Taxonomy" id="640108"/>
    <lineage>
        <taxon>Bacteria</taxon>
        <taxon>Pseudomonadati</taxon>
        <taxon>Pseudomonadota</taxon>
        <taxon>Betaproteobacteria</taxon>
        <taxon>Nitrosomonadales</taxon>
        <taxon>Methylophilaceae</taxon>
        <taxon>Methylophilus</taxon>
    </lineage>
</organism>
<dbReference type="NCBIfam" id="TIGR02595">
    <property type="entry name" value="PEP_CTERM"/>
    <property type="match status" value="1"/>
</dbReference>
<name>A0ABW3F4S5_9PROT</name>
<dbReference type="Pfam" id="PF07589">
    <property type="entry name" value="PEP-CTERM"/>
    <property type="match status" value="1"/>
</dbReference>
<proteinExistence type="predicted"/>
<feature type="chain" id="PRO_5045772101" evidence="1">
    <location>
        <begin position="19"/>
        <end position="165"/>
    </location>
</feature>
<reference evidence="4" key="1">
    <citation type="journal article" date="2019" name="Int. J. Syst. Evol. Microbiol.">
        <title>The Global Catalogue of Microorganisms (GCM) 10K type strain sequencing project: providing services to taxonomists for standard genome sequencing and annotation.</title>
        <authorList>
            <consortium name="The Broad Institute Genomics Platform"/>
            <consortium name="The Broad Institute Genome Sequencing Center for Infectious Disease"/>
            <person name="Wu L."/>
            <person name="Ma J."/>
        </authorList>
    </citation>
    <scope>NUCLEOTIDE SEQUENCE [LARGE SCALE GENOMIC DNA]</scope>
    <source>
        <strain evidence="4">CCUG 58412</strain>
    </source>
</reference>
<dbReference type="NCBIfam" id="NF038126">
    <property type="entry name" value="PEP_CTERM_FxDxF"/>
    <property type="match status" value="1"/>
</dbReference>
<gene>
    <name evidence="3" type="ORF">ACFQ1Z_06830</name>
</gene>
<comment type="caution">
    <text evidence="3">The sequence shown here is derived from an EMBL/GenBank/DDBJ whole genome shotgun (WGS) entry which is preliminary data.</text>
</comment>
<accession>A0ABW3F4S5</accession>
<protein>
    <submittedName>
        <fullName evidence="3">FxDxF family PEP-CTERM protein</fullName>
    </submittedName>
</protein>